<comment type="caution">
    <text evidence="2">The sequence shown here is derived from an EMBL/GenBank/DDBJ whole genome shotgun (WGS) entry which is preliminary data.</text>
</comment>
<sequence>MERKLFINKFDRKLRSWDRDIAKLEKRAEKITQNLKKHIEEVKLHREATATKAADLLHSSEDAWMEMRKGAEVALNDLKKAFRKAKSKF</sequence>
<accession>Q0YQF6</accession>
<evidence type="ECO:0000313" key="2">
    <source>
        <dbReference type="EMBL" id="EAT58554.1"/>
    </source>
</evidence>
<dbReference type="RefSeq" id="WP_006366827.1">
    <property type="nucleotide sequence ID" value="NZ_AASE01000017.1"/>
</dbReference>
<keyword evidence="1" id="KW-0175">Coiled coil</keyword>
<keyword evidence="3" id="KW-1185">Reference proteome</keyword>
<dbReference type="OrthoDB" id="9813316at2"/>
<protein>
    <submittedName>
        <fullName evidence="2">Uncharacterized protein</fullName>
    </submittedName>
</protein>
<reference evidence="2 3" key="1">
    <citation type="submission" date="2006-07" db="EMBL/GenBank/DDBJ databases">
        <title>Annotation of the draft genome assembly of Chlorobium ferroxidans DSM 13031.</title>
        <authorList>
            <consortium name="US DOE Joint Genome Institute (JGI-ORNL)"/>
            <person name="Larimer F."/>
            <person name="Land M."/>
            <person name="Hauser L."/>
        </authorList>
    </citation>
    <scope>NUCLEOTIDE SEQUENCE [LARGE SCALE GENOMIC DNA]</scope>
    <source>
        <strain evidence="2 3">DSM 13031</strain>
    </source>
</reference>
<gene>
    <name evidence="2" type="ORF">CferDRAFT_0582</name>
</gene>
<dbReference type="EMBL" id="AASE01000017">
    <property type="protein sequence ID" value="EAT58554.1"/>
    <property type="molecule type" value="Genomic_DNA"/>
</dbReference>
<dbReference type="AlphaFoldDB" id="Q0YQF6"/>
<feature type="coiled-coil region" evidence="1">
    <location>
        <begin position="7"/>
        <end position="88"/>
    </location>
</feature>
<organism evidence="2 3">
    <name type="scientific">Chlorobium ferrooxidans DSM 13031</name>
    <dbReference type="NCBI Taxonomy" id="377431"/>
    <lineage>
        <taxon>Bacteria</taxon>
        <taxon>Pseudomonadati</taxon>
        <taxon>Chlorobiota</taxon>
        <taxon>Chlorobiia</taxon>
        <taxon>Chlorobiales</taxon>
        <taxon>Chlorobiaceae</taxon>
        <taxon>Chlorobium/Pelodictyon group</taxon>
        <taxon>Chlorobium</taxon>
    </lineage>
</organism>
<proteinExistence type="predicted"/>
<reference evidence="2 3" key="2">
    <citation type="submission" date="2006-07" db="EMBL/GenBank/DDBJ databases">
        <title>Sequencing of the draft genome and assembly of Chlorobium ferroxidans DSM 13031.</title>
        <authorList>
            <consortium name="US DOE Joint Genome Institute (JGI-PGF)"/>
            <person name="Copeland A."/>
            <person name="Lucas S."/>
            <person name="Lapidus A."/>
            <person name="Barry K."/>
            <person name="Glavina del Rio T."/>
            <person name="Dalin E."/>
            <person name="Tice H."/>
            <person name="Bruce D."/>
            <person name="Pitluck S."/>
            <person name="Richardson P."/>
        </authorList>
    </citation>
    <scope>NUCLEOTIDE SEQUENCE [LARGE SCALE GENOMIC DNA]</scope>
    <source>
        <strain evidence="2 3">DSM 13031</strain>
    </source>
</reference>
<dbReference type="Proteomes" id="UP000004162">
    <property type="component" value="Unassembled WGS sequence"/>
</dbReference>
<evidence type="ECO:0000313" key="3">
    <source>
        <dbReference type="Proteomes" id="UP000004162"/>
    </source>
</evidence>
<name>Q0YQF6_9CHLB</name>
<evidence type="ECO:0000256" key="1">
    <source>
        <dbReference type="SAM" id="Coils"/>
    </source>
</evidence>